<dbReference type="Gene3D" id="3.40.50.980">
    <property type="match status" value="6"/>
</dbReference>
<keyword evidence="6" id="KW-0808">Transferase</keyword>
<dbReference type="EMBL" id="CP017599">
    <property type="protein sequence ID" value="AOX00766.1"/>
    <property type="molecule type" value="Genomic_DNA"/>
</dbReference>
<evidence type="ECO:0000256" key="4">
    <source>
        <dbReference type="ARBA" id="ARBA00022553"/>
    </source>
</evidence>
<keyword evidence="5" id="KW-0436">Ligase</keyword>
<dbReference type="InterPro" id="IPR020806">
    <property type="entry name" value="PKS_PP-bd"/>
</dbReference>
<comment type="cofactor">
    <cofactor evidence="1">
        <name>pantetheine 4'-phosphate</name>
        <dbReference type="ChEBI" id="CHEBI:47942"/>
    </cofactor>
</comment>
<evidence type="ECO:0000256" key="5">
    <source>
        <dbReference type="ARBA" id="ARBA00022598"/>
    </source>
</evidence>
<evidence type="ECO:0000313" key="9">
    <source>
        <dbReference type="EMBL" id="AOX00766.1"/>
    </source>
</evidence>
<evidence type="ECO:0000259" key="8">
    <source>
        <dbReference type="PROSITE" id="PS50075"/>
    </source>
</evidence>
<dbReference type="Pfam" id="PF08242">
    <property type="entry name" value="Methyltransf_12"/>
    <property type="match status" value="1"/>
</dbReference>
<dbReference type="PANTHER" id="PTHR45527">
    <property type="entry name" value="NONRIBOSOMAL PEPTIDE SYNTHETASE"/>
    <property type="match status" value="1"/>
</dbReference>
<dbReference type="PROSITE" id="PS00455">
    <property type="entry name" value="AMP_BINDING"/>
    <property type="match status" value="3"/>
</dbReference>
<dbReference type="NCBIfam" id="NF003417">
    <property type="entry name" value="PRK04813.1"/>
    <property type="match status" value="5"/>
</dbReference>
<dbReference type="SUPFAM" id="SSF56801">
    <property type="entry name" value="Acetyl-CoA synthetase-like"/>
    <property type="match status" value="3"/>
</dbReference>
<dbReference type="Pfam" id="PF00501">
    <property type="entry name" value="AMP-binding"/>
    <property type="match status" value="3"/>
</dbReference>
<dbReference type="SMART" id="SM00823">
    <property type="entry name" value="PKS_PP"/>
    <property type="match status" value="3"/>
</dbReference>
<dbReference type="Gene3D" id="3.30.559.30">
    <property type="entry name" value="Nonribosomal peptide synthetase, condensation domain"/>
    <property type="match status" value="3"/>
</dbReference>
<keyword evidence="7" id="KW-0677">Repeat</keyword>
<dbReference type="Gene3D" id="3.40.50.720">
    <property type="entry name" value="NAD(P)-binding Rossmann-like Domain"/>
    <property type="match status" value="1"/>
</dbReference>
<feature type="domain" description="Carrier" evidence="8">
    <location>
        <begin position="3677"/>
        <end position="3752"/>
    </location>
</feature>
<dbReference type="Pfam" id="PF13193">
    <property type="entry name" value="AMP-binding_C"/>
    <property type="match status" value="2"/>
</dbReference>
<dbReference type="CDD" id="cd12117">
    <property type="entry name" value="A_NRPS_Srf_like"/>
    <property type="match status" value="1"/>
</dbReference>
<dbReference type="SUPFAM" id="SSF52777">
    <property type="entry name" value="CoA-dependent acyltransferases"/>
    <property type="match status" value="6"/>
</dbReference>
<name>A0A1D8TTG6_9CYAN</name>
<dbReference type="FunFam" id="1.10.1200.10:FF:000005">
    <property type="entry name" value="Nonribosomal peptide synthetase 1"/>
    <property type="match status" value="3"/>
</dbReference>
<gene>
    <name evidence="9" type="ORF">BJP34_16125</name>
</gene>
<dbReference type="InterPro" id="IPR025110">
    <property type="entry name" value="AMP-bd_C"/>
</dbReference>
<dbReference type="FunFam" id="3.30.300.30:FF:000010">
    <property type="entry name" value="Enterobactin synthetase component F"/>
    <property type="match status" value="2"/>
</dbReference>
<dbReference type="InterPro" id="IPR020845">
    <property type="entry name" value="AMP-binding_CS"/>
</dbReference>
<protein>
    <recommendedName>
        <fullName evidence="8">Carrier domain-containing protein</fullName>
    </recommendedName>
</protein>
<dbReference type="CDD" id="cd02440">
    <property type="entry name" value="AdoMet_MTases"/>
    <property type="match status" value="1"/>
</dbReference>
<dbReference type="SUPFAM" id="SSF47336">
    <property type="entry name" value="ACP-like"/>
    <property type="match status" value="3"/>
</dbReference>
<dbReference type="OrthoDB" id="9778383at2"/>
<dbReference type="InterPro" id="IPR036736">
    <property type="entry name" value="ACP-like_sf"/>
</dbReference>
<dbReference type="Gene3D" id="3.30.300.30">
    <property type="match status" value="4"/>
</dbReference>
<dbReference type="NCBIfam" id="TIGR01733">
    <property type="entry name" value="AA-adenyl-dom"/>
    <property type="match status" value="3"/>
</dbReference>
<dbReference type="SUPFAM" id="SSF51735">
    <property type="entry name" value="NAD(P)-binding Rossmann-fold domains"/>
    <property type="match status" value="1"/>
</dbReference>
<proteinExistence type="inferred from homology"/>
<dbReference type="GO" id="GO:0009403">
    <property type="term" value="P:toxin biosynthetic process"/>
    <property type="evidence" value="ECO:0007669"/>
    <property type="project" value="UniProtKB-ARBA"/>
</dbReference>
<dbReference type="InterPro" id="IPR045851">
    <property type="entry name" value="AMP-bd_C_sf"/>
</dbReference>
<dbReference type="Gene3D" id="2.30.38.10">
    <property type="entry name" value="Luciferase, Domain 3"/>
    <property type="match status" value="3"/>
</dbReference>
<dbReference type="InterPro" id="IPR036291">
    <property type="entry name" value="NAD(P)-bd_dom_sf"/>
</dbReference>
<dbReference type="Pfam" id="PF18563">
    <property type="entry name" value="TubC_N"/>
    <property type="match status" value="1"/>
</dbReference>
<dbReference type="GO" id="GO:0016740">
    <property type="term" value="F:transferase activity"/>
    <property type="evidence" value="ECO:0007669"/>
    <property type="project" value="UniProtKB-KW"/>
</dbReference>
<dbReference type="GO" id="GO:0009239">
    <property type="term" value="P:enterobactin biosynthetic process"/>
    <property type="evidence" value="ECO:0007669"/>
    <property type="project" value="TreeGrafter"/>
</dbReference>
<dbReference type="PROSITE" id="PS50075">
    <property type="entry name" value="CARRIER"/>
    <property type="match status" value="3"/>
</dbReference>
<dbReference type="FunFam" id="3.30.559.10:FF:000012">
    <property type="entry name" value="Non-ribosomal peptide synthetase"/>
    <property type="match status" value="3"/>
</dbReference>
<dbReference type="GO" id="GO:0047527">
    <property type="term" value="F:2,3-dihydroxybenzoate-serine ligase activity"/>
    <property type="evidence" value="ECO:0007669"/>
    <property type="project" value="TreeGrafter"/>
</dbReference>
<dbReference type="Pfam" id="PF00550">
    <property type="entry name" value="PP-binding"/>
    <property type="match status" value="3"/>
</dbReference>
<dbReference type="KEGG" id="mpro:BJP34_16125"/>
<dbReference type="InterPro" id="IPR041464">
    <property type="entry name" value="TubC_N"/>
</dbReference>
<dbReference type="Gene3D" id="1.10.10.1830">
    <property type="entry name" value="Non-ribosomal peptide synthase, adenylation domain"/>
    <property type="match status" value="1"/>
</dbReference>
<sequence>MTVIENLLSDLSRLGIKLWLEYSDSTQAPRLKCRAPEGALNPALRDQLQQHKIAIIETLQQWDKYKNQAVETIVKVPREGNYSLSFAQERLWFLNQLNPGDTNYNVVHNFRISGILNVSILEQSLNEIIRRHEVLRTTFFIKKGIPIQAIAPGLNLILSVVDLQSLPSQEQLTQTEQFIQAESQYAFDLSQEILLRATVLHLSEHLHILLLTFHHIITDGWSTKVLLRELGSLYTAFLNGESSPLPELPIQYIDFAHWQRQCLSKERLANLVEYWRHQLAGAPPLLDLPTDHSRPPVQTFRGATQLFDFSKDLTQQIKELGYQAGTTLFMTLLTAFMALLSRYSNQEDIIVGTPIAGRNHPELDSMIGFFVNTLVLRVDLSGNPSFRELMDRTRQVTLDAYSHQDLQFEKLVEELQPERNPGYNPLFQVMFVLQENEVDEWKFSDLTLTPLQTERVTAKFDLTLCLENRESGLRGKLEYSTDLFDQDTAARMIGHFQTLLAAIVRNPDQSICHLPLLSLEESYQLLVAWNQTQMDSLCDISVHSQVLTLLEQQVSQHPDAIAVQFQQQTLTYQALHDRANQLAHYLQSLGVGPEVVVGLCVERSIELVVGFLGILKAGGAYLPLDPTYPQERLTYMLADAQVSVLVTQPTLLTRLPSHPAQVVMLESDSAIFANQPVTAPISAITAETLAYVIYTSGSTGRPKGVMVTHRGLSNLAATLIATFKVNPHSRVLQFTSLSFDVSISEILMVLSSGACLCLNPSESLLPSLDLVQLLQQQAITHLALPASALATLPLMPIPSLQVLIVGGEACPVPLMQEWAKGREFFNAYGPTEASVYTTIALCQPEDPIITLGRPIPNVNVYILDPYGQPVPIGIPGELYIGGIGLARGYLNRPDLTQATFAAMPHSLKRLHEDFGKALPANSLANRLYKTGDRVRYLADGRIEFLGRIDHQVKLRGFRIELGEISATLEQHPAIQTAIALLRPDQRGEQQLVAYAVLHSGSDQPSAPELRRFLRGLLPHYMVPMAIILLSEFPLTPNGKINRAALPAPDLQHLQQATFVPPRSPVEIVIANIIASALGLEQVGLQDDFFELGGHSLLATQVISRIRQSFGVEIPLITLFEQPRLIDLAQAVNSVQKKDFSPLPPIQPIDRNPLSDPKSFPLSFAQQRLWFLNRLEGVNTTSYNTGRTFQLTGNLNRPALQQSLQALIERHESLRTTFPIDRQGIPCQRINEPGTITLPVIELEAGAQEAEIKELIKVESQQPFDLTHNRLIRFKLLQSSPTDHILMVTIHHIICDGWSIGVFQQELLQLYQAFCQNQSSPLSPLQIQYADFACWQRQWLTDQVLEAELNYWKQQLEGAPPLLELPTDYPRPAVQTFQGGEVSFQVDASLSQNLKAFSQKAGVTLFMTLLTVFKILLSRYSRQTDIVVGAPIANRNQAEIEPLIGFFVNTLVLRSDLSGNPRFVELLRQVRQTTLEAYTHQDLPFEKLVEELQPKRRLDHHPIIQVMFALQNVPDADLELPDLEVKSLRSEVETTREFDLEVYLWEKPQGLVGSCIYRGDLFKVETIQRLFEQFQRLLQAVVIDSSQRIDELPLLTLAEQHQILTQWNQTQRDYPRNSCIHQLFEQQVERSGDAIALVFEDQQLTYQELDYQANQLAAYLRNWGVDPDVLVGVCLERSPDLIVAILAILKAGGAYVPLDPNYPSERLAFIAEDTQIPILITQTAFRAHLSDSQTCFLICLDEINLREFAAQQPTNRKEHDVQPDLKRTLTDTISPILETQAGTSLSGKSITADNLAYVMYTSGSTGKPKGVAVSHRGVVRLVVNSNYVNITAADTFLQLASIAFDAATFEIWGALLNGATLVLAPASRSSLAEIAYLLQHHHITILWLTAGLFHQMVEEHLEAFSSVQQLLAGGDVLSVAHVQTVVQALPNTLVINGYGPTENTTFTCCYPVRDLDEIGTSIPIGSPISNTQVYLLDQTFHPVPVGVPGELYIGGDGLAREYLKRPDLTAERFIVNPFLSGKVIEKDEGRESKGTPQISTSNTLYKTGDLARYLPDGNIEFLGRVDHQVKIRGFRIELGEIEATIRQNSIVSQTVVTVHRDATSHKSLIAYLVPDWRGQGIAALLAQAEQELLEDWQTLYEEIYSPSTSEPDETGLNSNLDFNIVGWNSSYTGQPIPAIQMREWVEHTVSRIQHYHPQSVLEIGCGTGLLLSRIAPHCKHYEGTDYSRAALAYNQNLQQSKTTLSHVILHHKLAHDFEGIPKQKFDTVILNSVIQYFPSIHYLLQVLQGAIDVIIPGTPGRIFVGDIRSLPLLDKFHTMVQYLQADDSMLLQELTTRCQQSLQAEEELVIDPDFFVTLPHYFPEISHVEVQPKRGKHHNELTQFRYDVTLHLSMTQPRENVTIAWQDWQDDPDMLTQVRRVLLEERPESLGIRRIPNGRIQQALQVQQCLEQSSQEFKTVKHLRQHLMGVMGDGAHNNSSGVEPDMFWELAEELGYQVHLSWWEASSTGYYDVVFLRETVPKDQDVVSALQKVAFWQEHRSPLKLRQDYANIPLQSKLTYKLIPEIRQFLQNKLPEYMLPQHFVVLDHLPLTANGKVDRRALPVPDVIDVHREGEFVAPRTPTQELLAAIWREVLRIEQISLDDDFFKLGGHSLLATQVMSRIRHRLGVELPLQVMFEQPTLRDLTQAIETAQQGDLISFPAIQPVSRATLLPVSFAQQRLWFLTQLEGMSAGYNVPNAFKLEGVLNHTALEQSFKAIIHRHETLRTTFKADDTGTPYQYINEAGIFTLPVIELHSEHQERQVKDQIQAESHQPFDISQDQLIRAKLLCLSPTTHVLLVTIHHIVSDGWSLGVFIQELSQLYQAFCQGKTSPLFPLTIQYADFAQWQRQWLAGQALTSHLDYWKQKLDGAPPLLEFPTDHPRPEVATFEGGIEWFWLDSSLTQQLKTLSQKAGVTLFMTLLAAFQVLLSRYTRKSDIVVGSPIANRKQVEVESLLGFFVNTLVLRSDLSNNPSFEALLAQVRQTTLEAYLHQDLPFEKLVETLQPERHLNHHPIVQVMFALQNALGDKLELFDLKVERLGVELKTIREFDFELDLFENPEGLAGRCTYNIGLFKAETIRRMLGHFQTLLQAIVVDSTQGIAELPLLTQAEQQLLVAWNQTQKDYPHDQCIHQLFEAQVERTSDAIAVIFEAQKLTYRELNERSNQLAHYLQQQGVGPEVLVGICVERSLEMVVGVLGILKAGGAYVPLDPTYPSDRIAYMMEDSEIGLLLTQQCLLKELPLHRPQIICLDVEDDVFAKYSTDTVHSKVHPTNLAYVIYTSGSTGQPKGVAITHHSVLNLDQGLLHAVYSSLTHSKENLCISINGSYAFDTSVKQILQLLHGHTLVIVPESDRYSGSTLLHYLKQYQIDVFDCTPMQFTWLIEAGLLSTDEVPLRAILVGGEPIASSTWLAVQSCETIHCFNLYGPTECTVDATICRLQSAHSAGTIGRPIVNTQVYLLDSHLQPVPIGIPGELYIGGAGLARGYLNRPELTATKFIANPFGAGRLYQTGDLARYLPDGSIEYLGRLDQQVKIRGFRIELGEITTVLSQHPDISQAVTIARESETRDRQLIAYVVAKDNVHVDPPVLRQYLQQSLPAYMLPSSFVSLAELPLMPNGKIDRKALPAPNVSDLQRQTTFVPASTSTQQLLVMVWADVLGVDQIGLYDNFFNLGGHSLLAVKVITRLQEALQISLPVQLLFTSKTLLELAQAIDRIRNSDQDISKLGTSFVDLEAEAILDPNIKPAKAQIYRNPDHILLTGATGFVGIFLLHELLKQTSAKIYCLMRTGDPLQGWQRLHKLLKSFGLWHETYQSRVVVIKGDLSLPKFGLEESEYEQLSHQVESIYHSGAWVNSMYPYSFLSPVNVAGTQEIIKLACASRVKPLHHISTLGVFSAGSYSGQNLIFEDDPLIHAKGLKGGYSQSKWVAEKLVMAARNRGLPTSIYRLGRVFSHCQTGIMNMQDFLCIFLRGCIQFGKYPDSDQMVDRLTPVDYVSKAIVHLSLKGQLGKVFHINNPETVNLQTLFEWIKAFGYPLEAIPYSEWRTQFTQLEISQASNNSLYSLFPAFSPYNPPYTGKVLRFDYQNLTNGLAQSNIQLESINQAYLNLFLSFLIQENYLDAPARL</sequence>
<dbReference type="InterPro" id="IPR010080">
    <property type="entry name" value="Thioester_reductase-like_dom"/>
</dbReference>
<dbReference type="InterPro" id="IPR010071">
    <property type="entry name" value="AA_adenyl_dom"/>
</dbReference>
<dbReference type="InterPro" id="IPR013120">
    <property type="entry name" value="FAR_NAD-bd"/>
</dbReference>
<dbReference type="InterPro" id="IPR044894">
    <property type="entry name" value="TubC_N_sf"/>
</dbReference>
<dbReference type="InterPro" id="IPR000873">
    <property type="entry name" value="AMP-dep_synth/lig_dom"/>
</dbReference>
<evidence type="ECO:0000256" key="7">
    <source>
        <dbReference type="ARBA" id="ARBA00022737"/>
    </source>
</evidence>
<feature type="domain" description="Carrier" evidence="8">
    <location>
        <begin position="2617"/>
        <end position="2692"/>
    </location>
</feature>
<dbReference type="GO" id="GO:0031177">
    <property type="term" value="F:phosphopantetheine binding"/>
    <property type="evidence" value="ECO:0007669"/>
    <property type="project" value="InterPro"/>
</dbReference>
<dbReference type="Pfam" id="PF00668">
    <property type="entry name" value="Condensation"/>
    <property type="match status" value="3"/>
</dbReference>
<keyword evidence="4" id="KW-0597">Phosphoprotein</keyword>
<evidence type="ECO:0000256" key="3">
    <source>
        <dbReference type="ARBA" id="ARBA00022450"/>
    </source>
</evidence>
<dbReference type="PANTHER" id="PTHR45527:SF1">
    <property type="entry name" value="FATTY ACID SYNTHASE"/>
    <property type="match status" value="1"/>
</dbReference>
<dbReference type="FunFam" id="3.30.559.30:FF:000001">
    <property type="entry name" value="Non-ribosomal peptide synthetase"/>
    <property type="match status" value="3"/>
</dbReference>
<dbReference type="InterPro" id="IPR023213">
    <property type="entry name" value="CAT-like_dom_sf"/>
</dbReference>
<comment type="similarity">
    <text evidence="2">Belongs to the ATP-dependent AMP-binding enzyme family.</text>
</comment>
<dbReference type="Gene3D" id="3.40.50.150">
    <property type="entry name" value="Vaccinia Virus protein VP39"/>
    <property type="match status" value="1"/>
</dbReference>
<evidence type="ECO:0000256" key="6">
    <source>
        <dbReference type="ARBA" id="ARBA00022679"/>
    </source>
</evidence>
<dbReference type="GO" id="GO:0009366">
    <property type="term" value="C:enterobactin synthetase complex"/>
    <property type="evidence" value="ECO:0007669"/>
    <property type="project" value="TreeGrafter"/>
</dbReference>
<dbReference type="InterPro" id="IPR013217">
    <property type="entry name" value="Methyltransf_12"/>
</dbReference>
<dbReference type="InterPro" id="IPR006162">
    <property type="entry name" value="Ppantetheine_attach_site"/>
</dbReference>
<evidence type="ECO:0000313" key="10">
    <source>
        <dbReference type="Proteomes" id="UP000177870"/>
    </source>
</evidence>
<dbReference type="Gene3D" id="3.30.559.10">
    <property type="entry name" value="Chloramphenicol acetyltransferase-like domain"/>
    <property type="match status" value="3"/>
</dbReference>
<dbReference type="GO" id="GO:0005829">
    <property type="term" value="C:cytosol"/>
    <property type="evidence" value="ECO:0007669"/>
    <property type="project" value="TreeGrafter"/>
</dbReference>
<dbReference type="Pfam" id="PF07993">
    <property type="entry name" value="NAD_binding_4"/>
    <property type="match status" value="1"/>
</dbReference>
<dbReference type="SUPFAM" id="SSF53335">
    <property type="entry name" value="S-adenosyl-L-methionine-dependent methyltransferases"/>
    <property type="match status" value="1"/>
</dbReference>
<dbReference type="FunFam" id="3.40.50.12780:FF:000012">
    <property type="entry name" value="Non-ribosomal peptide synthetase"/>
    <property type="match status" value="2"/>
</dbReference>
<accession>A0A1D8TTG6</accession>
<keyword evidence="3" id="KW-0596">Phosphopantetheine</keyword>
<evidence type="ECO:0000256" key="1">
    <source>
        <dbReference type="ARBA" id="ARBA00001957"/>
    </source>
</evidence>
<dbReference type="InterPro" id="IPR029063">
    <property type="entry name" value="SAM-dependent_MTases_sf"/>
</dbReference>
<dbReference type="CDD" id="cd17652">
    <property type="entry name" value="A_NRPS_CmdD_like"/>
    <property type="match status" value="1"/>
</dbReference>
<dbReference type="CDD" id="cd19531">
    <property type="entry name" value="LCL_NRPS-like"/>
    <property type="match status" value="3"/>
</dbReference>
<dbReference type="Proteomes" id="UP000177870">
    <property type="component" value="Chromosome"/>
</dbReference>
<dbReference type="Gene3D" id="1.10.1200.10">
    <property type="entry name" value="ACP-like"/>
    <property type="match status" value="3"/>
</dbReference>
<feature type="domain" description="Carrier" evidence="8">
    <location>
        <begin position="1060"/>
        <end position="1135"/>
    </location>
</feature>
<dbReference type="GO" id="GO:0043041">
    <property type="term" value="P:amino acid activation for nonribosomal peptide biosynthetic process"/>
    <property type="evidence" value="ECO:0007669"/>
    <property type="project" value="TreeGrafter"/>
</dbReference>
<dbReference type="NCBIfam" id="TIGR01746">
    <property type="entry name" value="Thioester-redct"/>
    <property type="match status" value="1"/>
</dbReference>
<dbReference type="InterPro" id="IPR009081">
    <property type="entry name" value="PP-bd_ACP"/>
</dbReference>
<dbReference type="FunFam" id="3.40.50.980:FF:000001">
    <property type="entry name" value="Non-ribosomal peptide synthetase"/>
    <property type="match status" value="2"/>
</dbReference>
<dbReference type="PROSITE" id="PS00012">
    <property type="entry name" value="PHOSPHOPANTETHEINE"/>
    <property type="match status" value="1"/>
</dbReference>
<organism evidence="9 10">
    <name type="scientific">Moorena producens PAL-8-15-08-1</name>
    <dbReference type="NCBI Taxonomy" id="1458985"/>
    <lineage>
        <taxon>Bacteria</taxon>
        <taxon>Bacillati</taxon>
        <taxon>Cyanobacteriota</taxon>
        <taxon>Cyanophyceae</taxon>
        <taxon>Coleofasciculales</taxon>
        <taxon>Coleofasciculaceae</taxon>
        <taxon>Moorena</taxon>
    </lineage>
</organism>
<dbReference type="InterPro" id="IPR001242">
    <property type="entry name" value="Condensation_dom"/>
</dbReference>
<dbReference type="CDD" id="cd05235">
    <property type="entry name" value="SDR_e1"/>
    <property type="match status" value="1"/>
</dbReference>
<reference evidence="10" key="1">
    <citation type="submission" date="2016-10" db="EMBL/GenBank/DDBJ databases">
        <title>Comparative genomics uncovers the prolific and rare metabolic potential of the cyanobacterial genus Moorea.</title>
        <authorList>
            <person name="Leao T."/>
            <person name="Castelao G."/>
            <person name="Korobeynikov A."/>
            <person name="Monroe E.A."/>
            <person name="Podell S."/>
            <person name="Glukhov E."/>
            <person name="Allen E."/>
            <person name="Gerwick W.H."/>
            <person name="Gerwick L."/>
        </authorList>
    </citation>
    <scope>NUCLEOTIDE SEQUENCE [LARGE SCALE GENOMIC DNA]</scope>
    <source>
        <strain evidence="10">PAL-8-15-08-1</strain>
    </source>
</reference>
<dbReference type="FunFam" id="2.30.38.10:FF:000001">
    <property type="entry name" value="Non-ribosomal peptide synthetase PvdI"/>
    <property type="match status" value="1"/>
</dbReference>
<evidence type="ECO:0000256" key="2">
    <source>
        <dbReference type="ARBA" id="ARBA00006432"/>
    </source>
</evidence>
<dbReference type="STRING" id="1458985.BJP34_16125"/>
<dbReference type="RefSeq" id="WP_070393219.1">
    <property type="nucleotide sequence ID" value="NZ_CP017599.1"/>
</dbReference>
<dbReference type="GO" id="GO:0008610">
    <property type="term" value="P:lipid biosynthetic process"/>
    <property type="evidence" value="ECO:0007669"/>
    <property type="project" value="UniProtKB-ARBA"/>
</dbReference>